<feature type="repeat" description="WD" evidence="4">
    <location>
        <begin position="436"/>
        <end position="469"/>
    </location>
</feature>
<dbReference type="FunFam" id="2.130.10.10:FF:000557">
    <property type="entry name" value="WD repeat protein"/>
    <property type="match status" value="1"/>
</dbReference>
<dbReference type="OrthoDB" id="63070at2759"/>
<feature type="compositionally biased region" description="Polar residues" evidence="5">
    <location>
        <begin position="1"/>
        <end position="10"/>
    </location>
</feature>
<dbReference type="PANTHER" id="PTHR19847">
    <property type="entry name" value="DDB1- AND CUL4-ASSOCIATED FACTOR 11"/>
    <property type="match status" value="1"/>
</dbReference>
<dbReference type="PROSITE" id="PS50294">
    <property type="entry name" value="WD_REPEATS_REGION"/>
    <property type="match status" value="2"/>
</dbReference>
<dbReference type="PANTHER" id="PTHR19847:SF7">
    <property type="entry name" value="DDB1- AND CUL4-ASSOCIATED FACTOR 11"/>
    <property type="match status" value="1"/>
</dbReference>
<dbReference type="Pfam" id="PF00400">
    <property type="entry name" value="WD40"/>
    <property type="match status" value="4"/>
</dbReference>
<keyword evidence="1 4" id="KW-0853">WD repeat</keyword>
<name>A0A8S1J7E4_9CHLO</name>
<feature type="region of interest" description="Disordered" evidence="5">
    <location>
        <begin position="127"/>
        <end position="149"/>
    </location>
</feature>
<dbReference type="SUPFAM" id="SSF50978">
    <property type="entry name" value="WD40 repeat-like"/>
    <property type="match status" value="1"/>
</dbReference>
<dbReference type="Gene3D" id="2.130.10.10">
    <property type="entry name" value="YVTN repeat-like/Quinoprotein amine dehydrogenase"/>
    <property type="match status" value="3"/>
</dbReference>
<dbReference type="GO" id="GO:0043161">
    <property type="term" value="P:proteasome-mediated ubiquitin-dependent protein catabolic process"/>
    <property type="evidence" value="ECO:0007669"/>
    <property type="project" value="TreeGrafter"/>
</dbReference>
<feature type="repeat" description="WD" evidence="4">
    <location>
        <begin position="483"/>
        <end position="524"/>
    </location>
</feature>
<dbReference type="CDD" id="cd00200">
    <property type="entry name" value="WD40"/>
    <property type="match status" value="1"/>
</dbReference>
<dbReference type="AlphaFoldDB" id="A0A8S1J7E4"/>
<dbReference type="SMART" id="SM00320">
    <property type="entry name" value="WD40"/>
    <property type="match status" value="6"/>
</dbReference>
<gene>
    <name evidence="6" type="ORF">OSTQU699_LOCUS7501</name>
</gene>
<evidence type="ECO:0000256" key="1">
    <source>
        <dbReference type="ARBA" id="ARBA00022574"/>
    </source>
</evidence>
<comment type="caution">
    <text evidence="6">The sequence shown here is derived from an EMBL/GenBank/DDBJ whole genome shotgun (WGS) entry which is preliminary data.</text>
</comment>
<evidence type="ECO:0000313" key="6">
    <source>
        <dbReference type="EMBL" id="CAD7702144.1"/>
    </source>
</evidence>
<comment type="similarity">
    <text evidence="3">Belongs to the WD repeat LEC14B family.</text>
</comment>
<feature type="repeat" description="WD" evidence="4">
    <location>
        <begin position="611"/>
        <end position="642"/>
    </location>
</feature>
<accession>A0A8S1J7E4</accession>
<protein>
    <submittedName>
        <fullName evidence="6">Uncharacterized protein</fullName>
    </submittedName>
</protein>
<evidence type="ECO:0000256" key="2">
    <source>
        <dbReference type="ARBA" id="ARBA00022737"/>
    </source>
</evidence>
<dbReference type="PROSITE" id="PS50082">
    <property type="entry name" value="WD_REPEATS_2"/>
    <property type="match status" value="4"/>
</dbReference>
<dbReference type="EMBL" id="CAJHUC010001723">
    <property type="protein sequence ID" value="CAD7702144.1"/>
    <property type="molecule type" value="Genomic_DNA"/>
</dbReference>
<organism evidence="6 7">
    <name type="scientific">Ostreobium quekettii</name>
    <dbReference type="NCBI Taxonomy" id="121088"/>
    <lineage>
        <taxon>Eukaryota</taxon>
        <taxon>Viridiplantae</taxon>
        <taxon>Chlorophyta</taxon>
        <taxon>core chlorophytes</taxon>
        <taxon>Ulvophyceae</taxon>
        <taxon>TCBD clade</taxon>
        <taxon>Bryopsidales</taxon>
        <taxon>Ostreobineae</taxon>
        <taxon>Ostreobiaceae</taxon>
        <taxon>Ostreobium</taxon>
    </lineage>
</organism>
<feature type="repeat" description="WD" evidence="4">
    <location>
        <begin position="394"/>
        <end position="435"/>
    </location>
</feature>
<evidence type="ECO:0000313" key="7">
    <source>
        <dbReference type="Proteomes" id="UP000708148"/>
    </source>
</evidence>
<evidence type="ECO:0000256" key="4">
    <source>
        <dbReference type="PROSITE-ProRule" id="PRU00221"/>
    </source>
</evidence>
<evidence type="ECO:0000256" key="5">
    <source>
        <dbReference type="SAM" id="MobiDB-lite"/>
    </source>
</evidence>
<feature type="region of interest" description="Disordered" evidence="5">
    <location>
        <begin position="1"/>
        <end position="21"/>
    </location>
</feature>
<dbReference type="Proteomes" id="UP000708148">
    <property type="component" value="Unassembled WGS sequence"/>
</dbReference>
<sequence>MMDEASSSDGENSEERNLVDAEDEFPEIDGLEELELNGAHAILNFLRFHDFARDPEETRLRDFPRLPVPVEALKGETRQDMDLCTTDKGVKRLLERTRSEYGDFCKAEGCTDDNVSGASSFPGLGGREVQGGGMDAVEDAGGTALPSPSRAGPVCPLQAWFASKCQPKERCCSQESCASTSLSQSSMDVDINPAPSPGRAGNLINRLLGRASKSPAQSLVHENKVDGAKPGKASGDGKADQWGNVHHMIGARELGMCRGGGFSRSQQCHVLCGRRIPAHPTRVVEELPSRGYIGQFSEEGDLFVAAFQDKCIRIYDVQYGWRLRKNIHARMLRWTITDTAISPDGRLLLYSSITPYVHLVNIGSYADGIESISNVTDIHDSLAFGETSDGSRHMSGSTVGIWSLAWSRNGYEIIAGTSDCSIMVYDLESRTTTTSVQGHLDDVNAVAFVDDSANVFVSGSDDALVKVWDRRMLGPRHRAAGVLVGHTEGVTHIDSKGDGHCLISNCKDQTIKLWDLRKSVTEETLARRTAPRLPQFHWDYRWSKYPGEGFDIAHPDDSSLMTYRGHGVLKTLIRAHFSPAFTTGQRYIYTGSCTGSLHVFDVVTGEEVETLQHHVVPVRDCAWHPTAPMLASVGWDGCIVLWAPRESCREDHSLLRRPSGDKYDF</sequence>
<reference evidence="6" key="1">
    <citation type="submission" date="2020-12" db="EMBL/GenBank/DDBJ databases">
        <authorList>
            <person name="Iha C."/>
        </authorList>
    </citation>
    <scope>NUCLEOTIDE SEQUENCE</scope>
</reference>
<dbReference type="InterPro" id="IPR001680">
    <property type="entry name" value="WD40_rpt"/>
</dbReference>
<keyword evidence="7" id="KW-1185">Reference proteome</keyword>
<dbReference type="InterPro" id="IPR051859">
    <property type="entry name" value="DCAF"/>
</dbReference>
<proteinExistence type="inferred from homology"/>
<dbReference type="InterPro" id="IPR036322">
    <property type="entry name" value="WD40_repeat_dom_sf"/>
</dbReference>
<keyword evidence="2" id="KW-0677">Repeat</keyword>
<dbReference type="InterPro" id="IPR015943">
    <property type="entry name" value="WD40/YVTN_repeat-like_dom_sf"/>
</dbReference>
<evidence type="ECO:0000256" key="3">
    <source>
        <dbReference type="ARBA" id="ARBA00061298"/>
    </source>
</evidence>
<dbReference type="GO" id="GO:0080008">
    <property type="term" value="C:Cul4-RING E3 ubiquitin ligase complex"/>
    <property type="evidence" value="ECO:0007669"/>
    <property type="project" value="TreeGrafter"/>
</dbReference>
<dbReference type="FunFam" id="2.130.10.10:FF:000492">
    <property type="entry name" value="LEC14B homolog isoform X2"/>
    <property type="match status" value="1"/>
</dbReference>